<dbReference type="OrthoDB" id="9809429at2"/>
<dbReference type="Proteomes" id="UP000295611">
    <property type="component" value="Unassembled WGS sequence"/>
</dbReference>
<proteinExistence type="inferred from homology"/>
<feature type="binding site" evidence="8">
    <location>
        <begin position="9"/>
        <end position="11"/>
    </location>
    <ligand>
        <name>substrate</name>
    </ligand>
</feature>
<dbReference type="EC" id="5.3.1.1" evidence="8 9"/>
<comment type="function">
    <text evidence="8">Involved in the gluconeogenesis. Catalyzes stereospecifically the conversion of dihydroxyacetone phosphate (DHAP) to D-glyceraldehyde-3-phosphate (G3P).</text>
</comment>
<feature type="binding site" evidence="8">
    <location>
        <position position="169"/>
    </location>
    <ligand>
        <name>substrate</name>
    </ligand>
</feature>
<dbReference type="HAMAP" id="MF_00147_B">
    <property type="entry name" value="TIM_B"/>
    <property type="match status" value="1"/>
</dbReference>
<dbReference type="PANTHER" id="PTHR21139">
    <property type="entry name" value="TRIOSEPHOSPHATE ISOMERASE"/>
    <property type="match status" value="1"/>
</dbReference>
<dbReference type="GO" id="GO:0006094">
    <property type="term" value="P:gluconeogenesis"/>
    <property type="evidence" value="ECO:0007669"/>
    <property type="project" value="UniProtKB-UniRule"/>
</dbReference>
<protein>
    <recommendedName>
        <fullName evidence="8 9">Triosephosphate isomerase</fullName>
        <shortName evidence="8">TIM</shortName>
        <shortName evidence="8">TPI</shortName>
        <ecNumber evidence="8 9">5.3.1.1</ecNumber>
    </recommendedName>
    <alternativeName>
        <fullName evidence="8">Triose-phosphate isomerase</fullName>
    </alternativeName>
</protein>
<comment type="pathway">
    <text evidence="8 9">Carbohydrate biosynthesis; gluconeogenesis.</text>
</comment>
<keyword evidence="7 8" id="KW-0413">Isomerase</keyword>
<keyword evidence="6 8" id="KW-0324">Glycolysis</keyword>
<evidence type="ECO:0000256" key="3">
    <source>
        <dbReference type="ARBA" id="ARBA00007422"/>
    </source>
</evidence>
<feature type="active site" description="Electrophile" evidence="8">
    <location>
        <position position="95"/>
    </location>
</feature>
<evidence type="ECO:0000256" key="2">
    <source>
        <dbReference type="ARBA" id="ARBA00004939"/>
    </source>
</evidence>
<dbReference type="Pfam" id="PF00121">
    <property type="entry name" value="TIM"/>
    <property type="match status" value="1"/>
</dbReference>
<dbReference type="PROSITE" id="PS51440">
    <property type="entry name" value="TIM_2"/>
    <property type="match status" value="1"/>
</dbReference>
<sequence>MTAKLVVGNWKMNGSLASNRKLVKGMLEDRRINRPGVALASPYVYLLQLADLLQLSPMDLGAQDVSQFGRDGAFTGEVSASMLANVGCRYVLIGHSERRQYLAEANEVLSKKMENALAARLAPVLCVGETLAQREAGEHLDVIRHQLDIVADFPSEQVIVAYEPVWAIGTGKVASLAQIAEMHECIKATGLQRQSGSASMRVLYGGSVKADNAEAILSISSVDGALVGGASLDVDSFGMICQAADKLV</sequence>
<evidence type="ECO:0000256" key="8">
    <source>
        <dbReference type="HAMAP-Rule" id="MF_00147"/>
    </source>
</evidence>
<dbReference type="InterPro" id="IPR020861">
    <property type="entry name" value="Triosephosphate_isomerase_AS"/>
</dbReference>
<comment type="pathway">
    <text evidence="2">Carbohydrate metabolism; erythritol degradation.</text>
</comment>
<dbReference type="InterPro" id="IPR022896">
    <property type="entry name" value="TrioseP_Isoase_bac/euk"/>
</dbReference>
<dbReference type="InterPro" id="IPR000652">
    <property type="entry name" value="Triosephosphate_isomerase"/>
</dbReference>
<evidence type="ECO:0000256" key="1">
    <source>
        <dbReference type="ARBA" id="ARBA00004680"/>
    </source>
</evidence>
<dbReference type="SUPFAM" id="SSF51351">
    <property type="entry name" value="Triosephosphate isomerase (TIM)"/>
    <property type="match status" value="1"/>
</dbReference>
<dbReference type="Gene3D" id="3.20.20.70">
    <property type="entry name" value="Aldolase class I"/>
    <property type="match status" value="1"/>
</dbReference>
<accession>A0A4R7B5V0</accession>
<keyword evidence="5 8" id="KW-0963">Cytoplasm</keyword>
<comment type="pathway">
    <text evidence="1 8 9">Carbohydrate degradation; glycolysis; D-glyceraldehyde 3-phosphate from glycerone phosphate: step 1/1.</text>
</comment>
<comment type="subcellular location">
    <subcellularLocation>
        <location evidence="8 9">Cytoplasm</location>
    </subcellularLocation>
</comment>
<feature type="active site" description="Proton acceptor" evidence="8">
    <location>
        <position position="163"/>
    </location>
</feature>
<gene>
    <name evidence="8" type="primary">tpiA</name>
    <name evidence="10" type="ORF">DFP86_108133</name>
</gene>
<evidence type="ECO:0000313" key="10">
    <source>
        <dbReference type="EMBL" id="TDR78414.1"/>
    </source>
</evidence>
<dbReference type="PANTHER" id="PTHR21139:SF42">
    <property type="entry name" value="TRIOSEPHOSPHATE ISOMERASE"/>
    <property type="match status" value="1"/>
</dbReference>
<keyword evidence="4 8" id="KW-0312">Gluconeogenesis</keyword>
<dbReference type="GO" id="GO:0004807">
    <property type="term" value="F:triose-phosphate isomerase activity"/>
    <property type="evidence" value="ECO:0007669"/>
    <property type="project" value="UniProtKB-UniRule"/>
</dbReference>
<reference evidence="10 11" key="1">
    <citation type="submission" date="2019-03" db="EMBL/GenBank/DDBJ databases">
        <title>Genomic Encyclopedia of Type Strains, Phase III (KMG-III): the genomes of soil and plant-associated and newly described type strains.</title>
        <authorList>
            <person name="Whitman W."/>
        </authorList>
    </citation>
    <scope>NUCLEOTIDE SEQUENCE [LARGE SCALE GENOMIC DNA]</scope>
    <source>
        <strain evidence="10 11">CECT 8976</strain>
    </source>
</reference>
<dbReference type="RefSeq" id="WP_133681198.1">
    <property type="nucleotide sequence ID" value="NZ_SNZP01000008.1"/>
</dbReference>
<dbReference type="AlphaFoldDB" id="A0A4R7B5V0"/>
<dbReference type="UniPathway" id="UPA00138"/>
<dbReference type="GO" id="GO:0046166">
    <property type="term" value="P:glyceraldehyde-3-phosphate biosynthetic process"/>
    <property type="evidence" value="ECO:0007669"/>
    <property type="project" value="TreeGrafter"/>
</dbReference>
<organism evidence="10 11">
    <name type="scientific">Paludibacterium purpuratum</name>
    <dbReference type="NCBI Taxonomy" id="1144873"/>
    <lineage>
        <taxon>Bacteria</taxon>
        <taxon>Pseudomonadati</taxon>
        <taxon>Pseudomonadota</taxon>
        <taxon>Betaproteobacteria</taxon>
        <taxon>Neisseriales</taxon>
        <taxon>Chromobacteriaceae</taxon>
        <taxon>Paludibacterium</taxon>
    </lineage>
</organism>
<comment type="catalytic activity">
    <reaction evidence="8 9">
        <text>D-glyceraldehyde 3-phosphate = dihydroxyacetone phosphate</text>
        <dbReference type="Rhea" id="RHEA:18585"/>
        <dbReference type="ChEBI" id="CHEBI:57642"/>
        <dbReference type="ChEBI" id="CHEBI:59776"/>
        <dbReference type="EC" id="5.3.1.1"/>
    </reaction>
</comment>
<evidence type="ECO:0000256" key="6">
    <source>
        <dbReference type="ARBA" id="ARBA00023152"/>
    </source>
</evidence>
<keyword evidence="11" id="KW-1185">Reference proteome</keyword>
<dbReference type="CDD" id="cd00311">
    <property type="entry name" value="TIM"/>
    <property type="match status" value="1"/>
</dbReference>
<dbReference type="NCBIfam" id="TIGR00419">
    <property type="entry name" value="tim"/>
    <property type="match status" value="1"/>
</dbReference>
<dbReference type="UniPathway" id="UPA00109">
    <property type="reaction ID" value="UER00189"/>
</dbReference>
<evidence type="ECO:0000256" key="9">
    <source>
        <dbReference type="RuleBase" id="RU363013"/>
    </source>
</evidence>
<name>A0A4R7B5V0_9NEIS</name>
<feature type="binding site" evidence="8">
    <location>
        <position position="207"/>
    </location>
    <ligand>
        <name>substrate</name>
    </ligand>
</feature>
<evidence type="ECO:0000256" key="4">
    <source>
        <dbReference type="ARBA" id="ARBA00022432"/>
    </source>
</evidence>
<dbReference type="InterPro" id="IPR013785">
    <property type="entry name" value="Aldolase_TIM"/>
</dbReference>
<dbReference type="GO" id="GO:0006096">
    <property type="term" value="P:glycolytic process"/>
    <property type="evidence" value="ECO:0007669"/>
    <property type="project" value="UniProtKB-UniRule"/>
</dbReference>
<dbReference type="EMBL" id="SNZP01000008">
    <property type="protein sequence ID" value="TDR78414.1"/>
    <property type="molecule type" value="Genomic_DNA"/>
</dbReference>
<feature type="binding site" evidence="8">
    <location>
        <begin position="228"/>
        <end position="229"/>
    </location>
    <ligand>
        <name>substrate</name>
    </ligand>
</feature>
<comment type="subunit">
    <text evidence="8 9">Homodimer.</text>
</comment>
<dbReference type="FunFam" id="3.20.20.70:FF:000016">
    <property type="entry name" value="Triosephosphate isomerase"/>
    <property type="match status" value="1"/>
</dbReference>
<dbReference type="PROSITE" id="PS00171">
    <property type="entry name" value="TIM_1"/>
    <property type="match status" value="1"/>
</dbReference>
<evidence type="ECO:0000256" key="7">
    <source>
        <dbReference type="ARBA" id="ARBA00023235"/>
    </source>
</evidence>
<evidence type="ECO:0000313" key="11">
    <source>
        <dbReference type="Proteomes" id="UP000295611"/>
    </source>
</evidence>
<comment type="similarity">
    <text evidence="3 8 9">Belongs to the triosephosphate isomerase family.</text>
</comment>
<dbReference type="GO" id="GO:0019563">
    <property type="term" value="P:glycerol catabolic process"/>
    <property type="evidence" value="ECO:0007669"/>
    <property type="project" value="TreeGrafter"/>
</dbReference>
<dbReference type="InterPro" id="IPR035990">
    <property type="entry name" value="TIM_sf"/>
</dbReference>
<dbReference type="GO" id="GO:0005829">
    <property type="term" value="C:cytosol"/>
    <property type="evidence" value="ECO:0007669"/>
    <property type="project" value="TreeGrafter"/>
</dbReference>
<evidence type="ECO:0000256" key="5">
    <source>
        <dbReference type="ARBA" id="ARBA00022490"/>
    </source>
</evidence>
<comment type="caution">
    <text evidence="10">The sequence shown here is derived from an EMBL/GenBank/DDBJ whole genome shotgun (WGS) entry which is preliminary data.</text>
</comment>